<gene>
    <name evidence="11" type="ORF">GSBLH_T00005077001</name>
</gene>
<keyword evidence="5 8" id="KW-0732">Signal</keyword>
<feature type="chain" id="PRO_5003117825" description="Mesencephalic astrocyte-derived neurotrophic factor homolog" evidence="8">
    <location>
        <begin position="17"/>
        <end position="168"/>
    </location>
</feature>
<evidence type="ECO:0000256" key="6">
    <source>
        <dbReference type="ARBA" id="ARBA00023157"/>
    </source>
</evidence>
<dbReference type="InterPro" id="IPR045333">
    <property type="entry name" value="ARMET-like"/>
</dbReference>
<sequence length="168" mass="19370">MGIILFILVCIDVVSGIEKTLTDDDKKDITLIEDKISTYCKQKKLSQEQKKICYHIDPIKREVSLPLSYGMPAEDICIRKLNKKNNEFCSVKYSADKPKSSETFDPSKMRISQLKAYLAERGQKCVGCYEKSGNVQFVVFERRLRSQGEGGDERRVVIYGFYVFRLFV</sequence>
<evidence type="ECO:0000313" key="11">
    <source>
        <dbReference type="EMBL" id="CBK25479.2"/>
    </source>
</evidence>
<reference evidence="11" key="1">
    <citation type="submission" date="2010-02" db="EMBL/GenBank/DDBJ databases">
        <title>Sequencing and annotation of the Blastocystis hominis genome.</title>
        <authorList>
            <person name="Wincker P."/>
        </authorList>
    </citation>
    <scope>NUCLEOTIDE SEQUENCE</scope>
    <source>
        <strain evidence="11">Singapore isolate B</strain>
    </source>
</reference>
<evidence type="ECO:0000259" key="9">
    <source>
        <dbReference type="Pfam" id="PF10208"/>
    </source>
</evidence>
<dbReference type="RefSeq" id="XP_012899527.1">
    <property type="nucleotide sequence ID" value="XM_013044073.1"/>
</dbReference>
<keyword evidence="12" id="KW-1185">Reference proteome</keyword>
<dbReference type="InterPro" id="IPR036361">
    <property type="entry name" value="SAP_dom_sf"/>
</dbReference>
<feature type="domain" description="ARMET N-terminal" evidence="10">
    <location>
        <begin position="9"/>
        <end position="94"/>
    </location>
</feature>
<keyword evidence="6" id="KW-1015">Disulfide bond</keyword>
<dbReference type="EMBL" id="FN668691">
    <property type="protein sequence ID" value="CBK25479.2"/>
    <property type="molecule type" value="Genomic_DNA"/>
</dbReference>
<comment type="similarity">
    <text evidence="2">Belongs to the ARMET family.</text>
</comment>
<dbReference type="PANTHER" id="PTHR12990:SF5">
    <property type="entry name" value="MESENCEPHALIC ASTROCYTE-DERIVED NEUROTROPHIC FACTOR HOMOLOG"/>
    <property type="match status" value="1"/>
</dbReference>
<dbReference type="Pfam" id="PF20145">
    <property type="entry name" value="ARMET_N"/>
    <property type="match status" value="1"/>
</dbReference>
<feature type="domain" description="ARMET C-terminal" evidence="9">
    <location>
        <begin position="104"/>
        <end position="135"/>
    </location>
</feature>
<evidence type="ECO:0000256" key="5">
    <source>
        <dbReference type="ARBA" id="ARBA00022729"/>
    </source>
</evidence>
<dbReference type="GeneID" id="24922059"/>
<dbReference type="OrthoDB" id="5597848at2759"/>
<protein>
    <recommendedName>
        <fullName evidence="3">Mesencephalic astrocyte-derived neurotrophic factor homolog</fullName>
    </recommendedName>
    <alternativeName>
        <fullName evidence="7">MANF/CDNF-like protein</fullName>
    </alternativeName>
</protein>
<accession>D8MBP0</accession>
<evidence type="ECO:0000259" key="10">
    <source>
        <dbReference type="Pfam" id="PF20145"/>
    </source>
</evidence>
<dbReference type="Pfam" id="PF10208">
    <property type="entry name" value="ARMET_C"/>
    <property type="match status" value="1"/>
</dbReference>
<evidence type="ECO:0000256" key="2">
    <source>
        <dbReference type="ARBA" id="ARBA00005617"/>
    </source>
</evidence>
<proteinExistence type="inferred from homology"/>
<evidence type="ECO:0000313" key="12">
    <source>
        <dbReference type="Proteomes" id="UP000008312"/>
    </source>
</evidence>
<evidence type="ECO:0000256" key="7">
    <source>
        <dbReference type="ARBA" id="ARBA00032923"/>
    </source>
</evidence>
<organism evidence="11">
    <name type="scientific">Blastocystis hominis</name>
    <dbReference type="NCBI Taxonomy" id="12968"/>
    <lineage>
        <taxon>Eukaryota</taxon>
        <taxon>Sar</taxon>
        <taxon>Stramenopiles</taxon>
        <taxon>Bigyra</taxon>
        <taxon>Opalozoa</taxon>
        <taxon>Opalinata</taxon>
        <taxon>Blastocystidae</taxon>
        <taxon>Blastocystis</taxon>
    </lineage>
</organism>
<comment type="subcellular location">
    <subcellularLocation>
        <location evidence="1">Secreted</location>
    </subcellularLocation>
</comment>
<dbReference type="Gene3D" id="1.10.225.10">
    <property type="entry name" value="Saposin-like"/>
    <property type="match status" value="1"/>
</dbReference>
<dbReference type="Gene3D" id="1.10.720.30">
    <property type="entry name" value="SAP domain"/>
    <property type="match status" value="1"/>
</dbReference>
<dbReference type="InterPro" id="IPR019345">
    <property type="entry name" value="ARMET_C"/>
</dbReference>
<feature type="signal peptide" evidence="8">
    <location>
        <begin position="1"/>
        <end position="16"/>
    </location>
</feature>
<evidence type="ECO:0000256" key="1">
    <source>
        <dbReference type="ARBA" id="ARBA00004613"/>
    </source>
</evidence>
<dbReference type="GO" id="GO:0005576">
    <property type="term" value="C:extracellular region"/>
    <property type="evidence" value="ECO:0007669"/>
    <property type="project" value="UniProtKB-SubCell"/>
</dbReference>
<dbReference type="InterPro" id="IPR045332">
    <property type="entry name" value="ARMET_N"/>
</dbReference>
<dbReference type="SUPFAM" id="SSF68906">
    <property type="entry name" value="SAP domain"/>
    <property type="match status" value="1"/>
</dbReference>
<dbReference type="PANTHER" id="PTHR12990">
    <property type="entry name" value="ARMET-LIKE PROTEIN"/>
    <property type="match status" value="1"/>
</dbReference>
<evidence type="ECO:0000256" key="4">
    <source>
        <dbReference type="ARBA" id="ARBA00022525"/>
    </source>
</evidence>
<name>D8MBP0_BLAHO</name>
<evidence type="ECO:0000256" key="8">
    <source>
        <dbReference type="SAM" id="SignalP"/>
    </source>
</evidence>
<dbReference type="Proteomes" id="UP000008312">
    <property type="component" value="Unassembled WGS sequence"/>
</dbReference>
<keyword evidence="4" id="KW-0964">Secreted</keyword>
<dbReference type="AlphaFoldDB" id="D8MBP0"/>
<evidence type="ECO:0000256" key="3">
    <source>
        <dbReference type="ARBA" id="ARBA00014267"/>
    </source>
</evidence>
<dbReference type="InParanoid" id="D8MBP0"/>